<keyword evidence="3 4" id="KW-0479">Metal-binding</keyword>
<feature type="binding site" evidence="5">
    <location>
        <position position="64"/>
    </location>
    <ligand>
        <name>a divalent metal cation</name>
        <dbReference type="ChEBI" id="CHEBI:60240"/>
        <label>2</label>
    </ligand>
</feature>
<dbReference type="AlphaFoldDB" id="A0A0J8DBJ6"/>
<evidence type="ECO:0000256" key="4">
    <source>
        <dbReference type="PIRNR" id="PIRNR037489"/>
    </source>
</evidence>
<feature type="binding site" evidence="5">
    <location>
        <position position="103"/>
    </location>
    <ligand>
        <name>a divalent metal cation</name>
        <dbReference type="ChEBI" id="CHEBI:60240"/>
        <label>1</label>
    </ligand>
</feature>
<feature type="binding site" evidence="5">
    <location>
        <position position="332"/>
    </location>
    <ligand>
        <name>a divalent metal cation</name>
        <dbReference type="ChEBI" id="CHEBI:60240"/>
        <label>1</label>
    </ligand>
</feature>
<proteinExistence type="inferred from homology"/>
<dbReference type="GO" id="GO:0005737">
    <property type="term" value="C:cytoplasm"/>
    <property type="evidence" value="ECO:0007669"/>
    <property type="project" value="TreeGrafter"/>
</dbReference>
<dbReference type="PANTHER" id="PTHR13799:SF14">
    <property type="entry name" value="GTP CYCLOHYDROLASE 1 TYPE 2 HOMOLOG"/>
    <property type="match status" value="1"/>
</dbReference>
<feature type="binding site" evidence="5">
    <location>
        <position position="65"/>
    </location>
    <ligand>
        <name>a divalent metal cation</name>
        <dbReference type="ChEBI" id="CHEBI:60240"/>
        <label>1</label>
    </ligand>
</feature>
<reference evidence="6 7" key="1">
    <citation type="submission" date="2015-06" db="EMBL/GenBank/DDBJ databases">
        <title>Draft genome sequence of the purine-degrading Clostridium cylindrosporum HC-1 (DSM 605).</title>
        <authorList>
            <person name="Poehlein A."/>
            <person name="Schiel-Bengelsdorf B."/>
            <person name="Bengelsdorf F."/>
            <person name="Daniel R."/>
            <person name="Duerre P."/>
        </authorList>
    </citation>
    <scope>NUCLEOTIDE SEQUENCE [LARGE SCALE GENOMIC DNA]</scope>
    <source>
        <strain evidence="6 7">DSM 605</strain>
    </source>
</reference>
<dbReference type="FunFam" id="3.30.70.120:FF:000006">
    <property type="entry name" value="GTP cyclohydrolase 1 type 2 homolog"/>
    <property type="match status" value="1"/>
</dbReference>
<gene>
    <name evidence="6" type="primary">yqfO</name>
    <name evidence="6" type="ORF">CLCY_2c04300</name>
</gene>
<evidence type="ECO:0000313" key="6">
    <source>
        <dbReference type="EMBL" id="KMT21668.1"/>
    </source>
</evidence>
<dbReference type="InterPro" id="IPR036069">
    <property type="entry name" value="DUF34/NIF3_sf"/>
</dbReference>
<evidence type="ECO:0000256" key="3">
    <source>
        <dbReference type="ARBA" id="ARBA00022723"/>
    </source>
</evidence>
<dbReference type="GO" id="GO:0016787">
    <property type="term" value="F:hydrolase activity"/>
    <property type="evidence" value="ECO:0007669"/>
    <property type="project" value="UniProtKB-KW"/>
</dbReference>
<dbReference type="Gene3D" id="3.30.70.120">
    <property type="match status" value="1"/>
</dbReference>
<dbReference type="SUPFAM" id="SSF102705">
    <property type="entry name" value="NIF3 (NGG1p interacting factor 3)-like"/>
    <property type="match status" value="1"/>
</dbReference>
<evidence type="ECO:0000256" key="2">
    <source>
        <dbReference type="ARBA" id="ARBA00022112"/>
    </source>
</evidence>
<evidence type="ECO:0000256" key="1">
    <source>
        <dbReference type="ARBA" id="ARBA00006964"/>
    </source>
</evidence>
<dbReference type="OrthoDB" id="9792792at2"/>
<name>A0A0J8DBJ6_CLOCY</name>
<dbReference type="InterPro" id="IPR017221">
    <property type="entry name" value="DUF34/NIF3_bac"/>
</dbReference>
<protein>
    <recommendedName>
        <fullName evidence="2 4">GTP cyclohydrolase 1 type 2 homolog</fullName>
    </recommendedName>
</protein>
<dbReference type="RefSeq" id="WP_048571084.1">
    <property type="nucleotide sequence ID" value="NZ_LFVU01000027.1"/>
</dbReference>
<organism evidence="6 7">
    <name type="scientific">Clostridium cylindrosporum DSM 605</name>
    <dbReference type="NCBI Taxonomy" id="1121307"/>
    <lineage>
        <taxon>Bacteria</taxon>
        <taxon>Bacillati</taxon>
        <taxon>Bacillota</taxon>
        <taxon>Clostridia</taxon>
        <taxon>Eubacteriales</taxon>
        <taxon>Clostridiaceae</taxon>
        <taxon>Clostridium</taxon>
    </lineage>
</organism>
<dbReference type="EMBL" id="LFVU01000027">
    <property type="protein sequence ID" value="KMT21668.1"/>
    <property type="molecule type" value="Genomic_DNA"/>
</dbReference>
<comment type="caution">
    <text evidence="6">The sequence shown here is derived from an EMBL/GenBank/DDBJ whole genome shotgun (WGS) entry which is preliminary data.</text>
</comment>
<dbReference type="GO" id="GO:0046872">
    <property type="term" value="F:metal ion binding"/>
    <property type="evidence" value="ECO:0007669"/>
    <property type="project" value="UniProtKB-UniRule"/>
</dbReference>
<dbReference type="STRING" id="1121307.CLCY_2c04300"/>
<dbReference type="Pfam" id="PF01784">
    <property type="entry name" value="DUF34_NIF3"/>
    <property type="match status" value="1"/>
</dbReference>
<keyword evidence="7" id="KW-1185">Reference proteome</keyword>
<dbReference type="Gene3D" id="3.40.1390.30">
    <property type="entry name" value="NIF3 (NGG1p interacting factor 3)-like"/>
    <property type="match status" value="2"/>
</dbReference>
<dbReference type="InterPro" id="IPR015867">
    <property type="entry name" value="N-reg_PII/ATP_PRibTrfase_C"/>
</dbReference>
<dbReference type="PANTHER" id="PTHR13799">
    <property type="entry name" value="NGG1 INTERACTING FACTOR 3"/>
    <property type="match status" value="1"/>
</dbReference>
<comment type="similarity">
    <text evidence="1 4">Belongs to the GTP cyclohydrolase I type 2/NIF3 family.</text>
</comment>
<dbReference type="PIRSF" id="PIRSF037489">
    <property type="entry name" value="UCP037489_NIF3_YqfO"/>
    <property type="match status" value="1"/>
</dbReference>
<dbReference type="Proteomes" id="UP000036756">
    <property type="component" value="Unassembled WGS sequence"/>
</dbReference>
<evidence type="ECO:0000313" key="7">
    <source>
        <dbReference type="Proteomes" id="UP000036756"/>
    </source>
</evidence>
<evidence type="ECO:0000256" key="5">
    <source>
        <dbReference type="PIRSR" id="PIRSR602678-1"/>
    </source>
</evidence>
<keyword evidence="6" id="KW-0378">Hydrolase</keyword>
<feature type="binding site" evidence="5">
    <location>
        <position position="328"/>
    </location>
    <ligand>
        <name>a divalent metal cation</name>
        <dbReference type="ChEBI" id="CHEBI:60240"/>
        <label>1</label>
    </ligand>
</feature>
<dbReference type="PATRIC" id="fig|1121307.3.peg.1288"/>
<sequence>MICKDLCNLIEKKFPLNLAEDYDNVGMLLGRKDKDIKKVLVALEVTEKVIDEAIDNEIDLIITHHPLIFKPLKKITDSSYIENMILKLIENKIGLYSLHTNFDTASGGMNDILCDKLGLVDTGLLCKNKFLNLYKVVVYVPKGYEDKVRDKMMNSGAGHIGEYSHCSFNTEGIGTFKPLDGTNPFIGEAGILERVEEIKIETIVPEDKLNCLVSQMISAHPYEEVAYDIYPLKNKIDYGIGRSGYLKNKMNFIEFCNFIKEKFKLDNIIVSGDFEKTIRKIAVVGGSGSDLLTAALKSGCDCLVTGDVKHHSALDYSNMGINIIDLTHYGSEIVFKESFKDFLEKETNLNIVLSSEDKNPLKIV</sequence>
<dbReference type="FunFam" id="3.40.1390.30:FF:000001">
    <property type="entry name" value="GTP cyclohydrolase 1 type 2"/>
    <property type="match status" value="1"/>
</dbReference>
<accession>A0A0J8DBJ6</accession>
<dbReference type="InterPro" id="IPR002678">
    <property type="entry name" value="DUF34/NIF3"/>
</dbReference>
<dbReference type="NCBIfam" id="TIGR00486">
    <property type="entry name" value="YbgI_SA1388"/>
    <property type="match status" value="1"/>
</dbReference>